<dbReference type="Pfam" id="PF07980">
    <property type="entry name" value="SusD_RagB"/>
    <property type="match status" value="1"/>
</dbReference>
<organism evidence="9 11">
    <name type="scientific">Bacteroides caecimuris</name>
    <dbReference type="NCBI Taxonomy" id="1796613"/>
    <lineage>
        <taxon>Bacteria</taxon>
        <taxon>Pseudomonadati</taxon>
        <taxon>Bacteroidota</taxon>
        <taxon>Bacteroidia</taxon>
        <taxon>Bacteroidales</taxon>
        <taxon>Bacteroidaceae</taxon>
        <taxon>Bacteroides</taxon>
    </lineage>
</organism>
<comment type="subcellular location">
    <subcellularLocation>
        <location evidence="1">Cell outer membrane</location>
    </subcellularLocation>
</comment>
<evidence type="ECO:0000256" key="1">
    <source>
        <dbReference type="ARBA" id="ARBA00004442"/>
    </source>
</evidence>
<evidence type="ECO:0000259" key="7">
    <source>
        <dbReference type="Pfam" id="PF07980"/>
    </source>
</evidence>
<dbReference type="EMBL" id="CP015401">
    <property type="protein sequence ID" value="ANU58085.1"/>
    <property type="molecule type" value="Genomic_DNA"/>
</dbReference>
<name>A0A1C7H0E8_9BACE</name>
<dbReference type="GeneID" id="82187739"/>
<evidence type="ECO:0000259" key="8">
    <source>
        <dbReference type="Pfam" id="PF14322"/>
    </source>
</evidence>
<dbReference type="InterPro" id="IPR011990">
    <property type="entry name" value="TPR-like_helical_dom_sf"/>
</dbReference>
<dbReference type="CDD" id="cd08977">
    <property type="entry name" value="SusD"/>
    <property type="match status" value="1"/>
</dbReference>
<evidence type="ECO:0000256" key="6">
    <source>
        <dbReference type="SAM" id="SignalP"/>
    </source>
</evidence>
<dbReference type="Gene3D" id="1.25.40.390">
    <property type="match status" value="1"/>
</dbReference>
<sequence>MKQFKSILLGISLFLLHSCNLLDVDTVSSITGDGYWNTKGDVESYMIGIYTKLRDTSNSTLHFEDRGDAFTTGLEGGPSNLWAQNLTSQNGYSWSSYYSVIQHCNMLLKYTPGIDFGVEADKNRLLAEAYCIRGYMYFCIARIWGDAPLELEPTESSNKPKLAREPAEEVLARALSDVNTAIDLFPEESYANGKGRASKPACYALKADILLWKAKVMNGSEQDLKDVITYADLASKGLSLEDNFADIYGTKYGKEVIWTIHFEIYEKEAQYSQSLKPRDVFVEKAVNKDEIPYAKGGARSTYAPSPFLIGLFNANPADIRTKDSYITAKDADGNEIGTFDNKMKGTKTEGDRTYDSDIVIYRLAEMYLFKAEAYAALNQTPQAIIELNRVRDRAKIGTYNGSTNKIAVEKEILNERARELYLERKRWPDLLRFHYGGTIDVYQEVPNLKKKVDDNIIIPLYLAIPLSDININPNLKQTQGYENL</sequence>
<keyword evidence="5" id="KW-0998">Cell outer membrane</keyword>
<dbReference type="EMBL" id="SRYX01000045">
    <property type="protein sequence ID" value="TGY32260.1"/>
    <property type="molecule type" value="Genomic_DNA"/>
</dbReference>
<evidence type="ECO:0000256" key="4">
    <source>
        <dbReference type="ARBA" id="ARBA00023136"/>
    </source>
</evidence>
<gene>
    <name evidence="9" type="ORF">A4V03_11355</name>
    <name evidence="10" type="ORF">E5353_11905</name>
</gene>
<protein>
    <submittedName>
        <fullName evidence="9">RagB/SusD family nutrient uptake outer membrane protein</fullName>
    </submittedName>
</protein>
<evidence type="ECO:0000313" key="11">
    <source>
        <dbReference type="Proteomes" id="UP000092631"/>
    </source>
</evidence>
<feature type="domain" description="SusD-like N-terminal" evidence="8">
    <location>
        <begin position="87"/>
        <end position="209"/>
    </location>
</feature>
<dbReference type="Proteomes" id="UP000092631">
    <property type="component" value="Chromosome"/>
</dbReference>
<dbReference type="InterPro" id="IPR012944">
    <property type="entry name" value="SusD_RagB_dom"/>
</dbReference>
<dbReference type="AlphaFoldDB" id="A0A1C7H0E8"/>
<evidence type="ECO:0000256" key="2">
    <source>
        <dbReference type="ARBA" id="ARBA00006275"/>
    </source>
</evidence>
<evidence type="ECO:0000313" key="12">
    <source>
        <dbReference type="Proteomes" id="UP000309566"/>
    </source>
</evidence>
<dbReference type="Proteomes" id="UP000309566">
    <property type="component" value="Unassembled WGS sequence"/>
</dbReference>
<keyword evidence="11" id="KW-1185">Reference proteome</keyword>
<dbReference type="GO" id="GO:0009279">
    <property type="term" value="C:cell outer membrane"/>
    <property type="evidence" value="ECO:0007669"/>
    <property type="project" value="UniProtKB-SubCell"/>
</dbReference>
<accession>A0A4V3RIK4</accession>
<keyword evidence="3 6" id="KW-0732">Signal</keyword>
<dbReference type="OrthoDB" id="1016139at2"/>
<dbReference type="KEGG" id="bcae:A4V03_11355"/>
<dbReference type="InterPro" id="IPR033985">
    <property type="entry name" value="SusD-like_N"/>
</dbReference>
<dbReference type="SUPFAM" id="SSF48452">
    <property type="entry name" value="TPR-like"/>
    <property type="match status" value="1"/>
</dbReference>
<feature type="chain" id="PRO_5036306439" evidence="6">
    <location>
        <begin position="24"/>
        <end position="484"/>
    </location>
</feature>
<dbReference type="Pfam" id="PF14322">
    <property type="entry name" value="SusD-like_3"/>
    <property type="match status" value="1"/>
</dbReference>
<comment type="similarity">
    <text evidence="2">Belongs to the SusD family.</text>
</comment>
<feature type="signal peptide" evidence="6">
    <location>
        <begin position="1"/>
        <end position="23"/>
    </location>
</feature>
<evidence type="ECO:0000256" key="3">
    <source>
        <dbReference type="ARBA" id="ARBA00022729"/>
    </source>
</evidence>
<reference evidence="11" key="1">
    <citation type="submission" date="2016-04" db="EMBL/GenBank/DDBJ databases">
        <title>Complete Genome Sequences of Twelve Strains of a Stable Defined Moderately Diverse Mouse Microbiota 2 (sDMDMm2).</title>
        <authorList>
            <person name="Uchimura Y."/>
            <person name="Wyss M."/>
            <person name="Brugiroux S."/>
            <person name="Limenitakis J.P."/>
            <person name="Stecher B."/>
            <person name="McCoy K.D."/>
            <person name="Macpherson A.J."/>
        </authorList>
    </citation>
    <scope>NUCLEOTIDE SEQUENCE [LARGE SCALE GENOMIC DNA]</scope>
    <source>
        <strain evidence="11">I48</strain>
    </source>
</reference>
<reference evidence="9" key="2">
    <citation type="submission" date="2017-04" db="EMBL/GenBank/DDBJ databases">
        <title>Complete Genome Sequences of Twelve Strains of a Stable Defined Moderately Diverse Mouse Microbiota 2 (sDMDMm2).</title>
        <authorList>
            <person name="Uchimura Y."/>
            <person name="Wyss M."/>
            <person name="Brugiroux S."/>
            <person name="Limenitakis J.P."/>
            <person name="Stecher B."/>
            <person name="McCoy K.D."/>
            <person name="Macpherson A.J."/>
        </authorList>
    </citation>
    <scope>NUCLEOTIDE SEQUENCE</scope>
    <source>
        <strain evidence="9">I48</strain>
    </source>
</reference>
<evidence type="ECO:0000313" key="10">
    <source>
        <dbReference type="EMBL" id="TGY32260.1"/>
    </source>
</evidence>
<evidence type="ECO:0000313" key="9">
    <source>
        <dbReference type="EMBL" id="ANU58085.1"/>
    </source>
</evidence>
<evidence type="ECO:0000256" key="5">
    <source>
        <dbReference type="ARBA" id="ARBA00023237"/>
    </source>
</evidence>
<reference evidence="10 12" key="3">
    <citation type="submission" date="2019-04" db="EMBL/GenBank/DDBJ databases">
        <title>Microbes associate with the intestines of laboratory mice.</title>
        <authorList>
            <person name="Navarre W."/>
            <person name="Wong E."/>
            <person name="Huang K."/>
            <person name="Tropini C."/>
            <person name="Ng K."/>
            <person name="Yu B."/>
        </authorList>
    </citation>
    <scope>NUCLEOTIDE SEQUENCE [LARGE SCALE GENOMIC DNA]</scope>
    <source>
        <strain evidence="10 12">NM63_1-25</strain>
    </source>
</reference>
<proteinExistence type="inferred from homology"/>
<feature type="domain" description="RagB/SusD" evidence="7">
    <location>
        <begin position="328"/>
        <end position="481"/>
    </location>
</feature>
<dbReference type="RefSeq" id="WP_004314820.1">
    <property type="nucleotide sequence ID" value="NZ_CAPDLJ010000007.1"/>
</dbReference>
<accession>A0A1C7H0E8</accession>
<keyword evidence="4" id="KW-0472">Membrane</keyword>